<protein>
    <submittedName>
        <fullName evidence="1">Uncharacterized protein</fullName>
    </submittedName>
</protein>
<proteinExistence type="predicted"/>
<accession>B7ITB4</accession>
<evidence type="ECO:0000313" key="1">
    <source>
        <dbReference type="EMBL" id="ACK97123.1"/>
    </source>
</evidence>
<dbReference type="KEGG" id="bcg:BCG9842_B3326"/>
<dbReference type="Proteomes" id="UP000006744">
    <property type="component" value="Chromosome"/>
</dbReference>
<dbReference type="AlphaFoldDB" id="B7ITB4"/>
<evidence type="ECO:0000313" key="2">
    <source>
        <dbReference type="Proteomes" id="UP000006744"/>
    </source>
</evidence>
<dbReference type="EMBL" id="CP001186">
    <property type="protein sequence ID" value="ACK97123.1"/>
    <property type="molecule type" value="Genomic_DNA"/>
</dbReference>
<dbReference type="RefSeq" id="WP_001293119.1">
    <property type="nucleotide sequence ID" value="NC_011772.1"/>
</dbReference>
<organism evidence="1 2">
    <name type="scientific">Bacillus cereus (strain G9842)</name>
    <dbReference type="NCBI Taxonomy" id="405531"/>
    <lineage>
        <taxon>Bacteria</taxon>
        <taxon>Bacillati</taxon>
        <taxon>Bacillota</taxon>
        <taxon>Bacilli</taxon>
        <taxon>Bacillales</taxon>
        <taxon>Bacillaceae</taxon>
        <taxon>Bacillus</taxon>
        <taxon>Bacillus cereus group</taxon>
    </lineage>
</organism>
<sequence>MSELTGNERKLPLSIDFLYNNNLLDMFNMLCVLYEFRQRKSGVSVDELTFYLSIATSDNFEHILKFFEQGNEDIYSSVESNYYYYEPKIRLLILKASNLELISFIPTKKKIDYNFKMKISSIGIEKIENLENVFFKYLISRMEKIKLQVKYNKSNLSILQGGIL</sequence>
<gene>
    <name evidence="1" type="ordered locus">BCG9842_B3326</name>
</gene>
<name>B7ITB4_BACC2</name>
<dbReference type="HOGENOM" id="CLU_1615655_0_0_9"/>
<reference evidence="1 2" key="1">
    <citation type="submission" date="2008-10" db="EMBL/GenBank/DDBJ databases">
        <title>Genome sequence of Bacillus cereus G9842.</title>
        <authorList>
            <person name="Dodson R.J."/>
            <person name="Durkin A.S."/>
            <person name="Rosovitz M.J."/>
            <person name="Rasko D.A."/>
            <person name="Hoffmaster A."/>
            <person name="Ravel J."/>
            <person name="Sutton G."/>
        </authorList>
    </citation>
    <scope>NUCLEOTIDE SEQUENCE [LARGE SCALE GENOMIC DNA]</scope>
    <source>
        <strain evidence="1 2">G9842</strain>
    </source>
</reference>